<dbReference type="Gene3D" id="1.25.40.390">
    <property type="match status" value="1"/>
</dbReference>
<evidence type="ECO:0000256" key="4">
    <source>
        <dbReference type="ARBA" id="ARBA00023136"/>
    </source>
</evidence>
<name>A0A0B7HWJ4_9FLAO</name>
<keyword evidence="4" id="KW-0472">Membrane</keyword>
<dbReference type="PROSITE" id="PS51257">
    <property type="entry name" value="PROKAR_LIPOPROTEIN"/>
    <property type="match status" value="1"/>
</dbReference>
<dbReference type="RefSeq" id="WP_018278159.1">
    <property type="nucleotide sequence ID" value="NZ_CDOF01000090.1"/>
</dbReference>
<reference evidence="8 9" key="1">
    <citation type="submission" date="2015-01" db="EMBL/GenBank/DDBJ databases">
        <authorList>
            <person name="MANFREDI Pablo"/>
        </authorList>
    </citation>
    <scope>NUCLEOTIDE SEQUENCE [LARGE SCALE GENOMIC DNA]</scope>
    <source>
        <strain evidence="8 9">Ccy74</strain>
    </source>
</reference>
<dbReference type="InterPro" id="IPR012944">
    <property type="entry name" value="SusD_RagB_dom"/>
</dbReference>
<evidence type="ECO:0000256" key="5">
    <source>
        <dbReference type="ARBA" id="ARBA00023237"/>
    </source>
</evidence>
<comment type="similarity">
    <text evidence="2">Belongs to the SusD family.</text>
</comment>
<dbReference type="InterPro" id="IPR011990">
    <property type="entry name" value="TPR-like_helical_dom_sf"/>
</dbReference>
<sequence length="449" mass="51494">MKKLYFLSILAGAIVSCDKYLDIEPKGSVIPRTVEEYDLLLNGIHSTSNEDVLALTADDFNLYTFNSSQAIDVKSPDNQDFQLYSWGDFRFYNITYPVLAWNTSYSNIYINNKIINEVIQSDPSLSFKEEDKFKIQAEAYYNRALDYFFLANIFAKAYSSSADRDFSVPIVTKADVTQYNLPRATVKEVYDFIINDLEKSLEYLPAKSKAHIRPNIGSGYALLSRVYLYKGDYQNSLEYANKAIGISNVTLQDYVNFDETKMEEAYSFEQYSIRYFGATAGYGGSLSNNLKTVLSTTDDARYYKFYEVDPNYGEGRISYQVTPNAAPSVGEMYITRAECYARLGKKDLAIADLNTLREKRLKNYTPLQSADFSSDKDLIKFCLEERRRETFQSHLRLFDVKRMNLEPDFATTLVKEFQGETYKAEPNSGKLVLPIPAQVMKFNPSWKNN</sequence>
<dbReference type="Pfam" id="PF07980">
    <property type="entry name" value="SusD_RagB"/>
    <property type="match status" value="1"/>
</dbReference>
<organism evidence="8 9">
    <name type="scientific">Capnocytophaga cynodegmi</name>
    <dbReference type="NCBI Taxonomy" id="28189"/>
    <lineage>
        <taxon>Bacteria</taxon>
        <taxon>Pseudomonadati</taxon>
        <taxon>Bacteroidota</taxon>
        <taxon>Flavobacteriia</taxon>
        <taxon>Flavobacteriales</taxon>
        <taxon>Flavobacteriaceae</taxon>
        <taxon>Capnocytophaga</taxon>
    </lineage>
</organism>
<gene>
    <name evidence="8" type="ORF">CCYN74_50028</name>
</gene>
<evidence type="ECO:0000256" key="3">
    <source>
        <dbReference type="ARBA" id="ARBA00022729"/>
    </source>
</evidence>
<dbReference type="Proteomes" id="UP000038083">
    <property type="component" value="Unassembled WGS sequence"/>
</dbReference>
<keyword evidence="5" id="KW-0998">Cell outer membrane</keyword>
<evidence type="ECO:0008006" key="10">
    <source>
        <dbReference type="Google" id="ProtNLM"/>
    </source>
</evidence>
<evidence type="ECO:0000256" key="1">
    <source>
        <dbReference type="ARBA" id="ARBA00004442"/>
    </source>
</evidence>
<evidence type="ECO:0000313" key="9">
    <source>
        <dbReference type="Proteomes" id="UP000038083"/>
    </source>
</evidence>
<proteinExistence type="inferred from homology"/>
<comment type="subcellular location">
    <subcellularLocation>
        <location evidence="1">Cell outer membrane</location>
    </subcellularLocation>
</comment>
<evidence type="ECO:0000256" key="2">
    <source>
        <dbReference type="ARBA" id="ARBA00006275"/>
    </source>
</evidence>
<dbReference type="InterPro" id="IPR033985">
    <property type="entry name" value="SusD-like_N"/>
</dbReference>
<feature type="domain" description="SusD-like N-terminal" evidence="7">
    <location>
        <begin position="20"/>
        <end position="228"/>
    </location>
</feature>
<evidence type="ECO:0000259" key="6">
    <source>
        <dbReference type="Pfam" id="PF07980"/>
    </source>
</evidence>
<dbReference type="SUPFAM" id="SSF48452">
    <property type="entry name" value="TPR-like"/>
    <property type="match status" value="1"/>
</dbReference>
<dbReference type="GO" id="GO:0009279">
    <property type="term" value="C:cell outer membrane"/>
    <property type="evidence" value="ECO:0007669"/>
    <property type="project" value="UniProtKB-SubCell"/>
</dbReference>
<dbReference type="AlphaFoldDB" id="A0A0B7HWJ4"/>
<protein>
    <recommendedName>
        <fullName evidence="10">RagB/SusD family nutrient uptake outer membrane protein</fullName>
    </recommendedName>
</protein>
<keyword evidence="3" id="KW-0732">Signal</keyword>
<accession>A0A0B7HWJ4</accession>
<feature type="domain" description="RagB/SusD" evidence="6">
    <location>
        <begin position="330"/>
        <end position="427"/>
    </location>
</feature>
<dbReference type="Pfam" id="PF14322">
    <property type="entry name" value="SusD-like_3"/>
    <property type="match status" value="1"/>
</dbReference>
<evidence type="ECO:0000259" key="7">
    <source>
        <dbReference type="Pfam" id="PF14322"/>
    </source>
</evidence>
<evidence type="ECO:0000313" key="8">
    <source>
        <dbReference type="EMBL" id="CEN40968.1"/>
    </source>
</evidence>
<dbReference type="OrthoDB" id="653598at2"/>
<dbReference type="EMBL" id="CDOG01000045">
    <property type="protein sequence ID" value="CEN40968.1"/>
    <property type="molecule type" value="Genomic_DNA"/>
</dbReference>